<name>A0A6J6BQG6_9ZZZZ</name>
<comment type="cofactor">
    <cofactor evidence="1">
        <name>FAD</name>
        <dbReference type="ChEBI" id="CHEBI:57692"/>
    </cofactor>
</comment>
<keyword evidence="4" id="KW-0274">FAD</keyword>
<feature type="domain" description="Acyl-CoA dehydrogenase/oxidase C-terminal" evidence="6">
    <location>
        <begin position="226"/>
        <end position="369"/>
    </location>
</feature>
<comment type="similarity">
    <text evidence="2">Belongs to the acyl-CoA dehydrogenase family.</text>
</comment>
<dbReference type="SUPFAM" id="SSF56645">
    <property type="entry name" value="Acyl-CoA dehydrogenase NM domain-like"/>
    <property type="match status" value="1"/>
</dbReference>
<evidence type="ECO:0000313" key="8">
    <source>
        <dbReference type="EMBL" id="CAB4540609.1"/>
    </source>
</evidence>
<keyword evidence="3" id="KW-0285">Flavoprotein</keyword>
<dbReference type="GO" id="GO:0050660">
    <property type="term" value="F:flavin adenine dinucleotide binding"/>
    <property type="evidence" value="ECO:0007669"/>
    <property type="project" value="InterPro"/>
</dbReference>
<dbReference type="Pfam" id="PF00441">
    <property type="entry name" value="Acyl-CoA_dh_1"/>
    <property type="match status" value="1"/>
</dbReference>
<evidence type="ECO:0000256" key="3">
    <source>
        <dbReference type="ARBA" id="ARBA00022630"/>
    </source>
</evidence>
<dbReference type="SUPFAM" id="SSF47203">
    <property type="entry name" value="Acyl-CoA dehydrogenase C-terminal domain-like"/>
    <property type="match status" value="1"/>
</dbReference>
<sequence>MRFALTEDQVEFRAVVRGLLADTCGPDELRAAWPDAETAGGGPGGGNGRVPGAWSALAEMGVLGIMVPETQGGLAMTEEDLVPLLLEAGWAGLPDPLAATAGVAVTLLRHASATAPRANELLAQIAAGEISLGCVFPNSTRSNSTGPASTEPASVVASSNFVPAATSLDQILLCVDGSVHVVDPASLQLERVQSVDGGRDLFHLVVPAELDESTVLLTGDVAQAATLAAFNFAALGAAAELIGLSRRMLEMTILYATERKQFGVQIGSFQAVKHHLTNASLAVEFAEPLVLRAANSLALGNPQASLHVSMAKAKASAAAKGAAAASLQVHGAIGYTVEYDLHLYMKRSWALAGEFGDAEFHRRRVSAELLYR</sequence>
<evidence type="ECO:0000256" key="5">
    <source>
        <dbReference type="ARBA" id="ARBA00023002"/>
    </source>
</evidence>
<dbReference type="PANTHER" id="PTHR43884">
    <property type="entry name" value="ACYL-COA DEHYDROGENASE"/>
    <property type="match status" value="1"/>
</dbReference>
<gene>
    <name evidence="8" type="ORF">UFOPK1358_01001</name>
</gene>
<organism evidence="8">
    <name type="scientific">freshwater metagenome</name>
    <dbReference type="NCBI Taxonomy" id="449393"/>
    <lineage>
        <taxon>unclassified sequences</taxon>
        <taxon>metagenomes</taxon>
        <taxon>ecological metagenomes</taxon>
    </lineage>
</organism>
<evidence type="ECO:0000256" key="4">
    <source>
        <dbReference type="ARBA" id="ARBA00022827"/>
    </source>
</evidence>
<dbReference type="EMBL" id="CAEZSF010000088">
    <property type="protein sequence ID" value="CAB4540609.1"/>
    <property type="molecule type" value="Genomic_DNA"/>
</dbReference>
<feature type="domain" description="Acyl-CoA dehydrogenase/oxidase N-terminal" evidence="7">
    <location>
        <begin position="6"/>
        <end position="129"/>
    </location>
</feature>
<dbReference type="InterPro" id="IPR036250">
    <property type="entry name" value="AcylCo_DH-like_C"/>
</dbReference>
<accession>A0A6J6BQG6</accession>
<evidence type="ECO:0000256" key="1">
    <source>
        <dbReference type="ARBA" id="ARBA00001974"/>
    </source>
</evidence>
<dbReference type="InterPro" id="IPR013786">
    <property type="entry name" value="AcylCoA_DH/ox_N"/>
</dbReference>
<dbReference type="Gene3D" id="1.20.140.10">
    <property type="entry name" value="Butyryl-CoA Dehydrogenase, subunit A, domain 3"/>
    <property type="match status" value="1"/>
</dbReference>
<evidence type="ECO:0000259" key="7">
    <source>
        <dbReference type="Pfam" id="PF02771"/>
    </source>
</evidence>
<dbReference type="Pfam" id="PF02771">
    <property type="entry name" value="Acyl-CoA_dh_N"/>
    <property type="match status" value="1"/>
</dbReference>
<dbReference type="Gene3D" id="1.10.540.10">
    <property type="entry name" value="Acyl-CoA dehydrogenase/oxidase, N-terminal domain"/>
    <property type="match status" value="1"/>
</dbReference>
<dbReference type="InterPro" id="IPR037069">
    <property type="entry name" value="AcylCoA_DH/ox_N_sf"/>
</dbReference>
<dbReference type="PANTHER" id="PTHR43884:SF20">
    <property type="entry name" value="ACYL-COA DEHYDROGENASE FADE28"/>
    <property type="match status" value="1"/>
</dbReference>
<evidence type="ECO:0000259" key="6">
    <source>
        <dbReference type="Pfam" id="PF00441"/>
    </source>
</evidence>
<evidence type="ECO:0000256" key="2">
    <source>
        <dbReference type="ARBA" id="ARBA00009347"/>
    </source>
</evidence>
<dbReference type="GO" id="GO:0003995">
    <property type="term" value="F:acyl-CoA dehydrogenase activity"/>
    <property type="evidence" value="ECO:0007669"/>
    <property type="project" value="TreeGrafter"/>
</dbReference>
<dbReference type="AlphaFoldDB" id="A0A6J6BQG6"/>
<keyword evidence="5" id="KW-0560">Oxidoreductase</keyword>
<dbReference type="InterPro" id="IPR009075">
    <property type="entry name" value="AcylCo_DH/oxidase_C"/>
</dbReference>
<protein>
    <submittedName>
        <fullName evidence="8">Unannotated protein</fullName>
    </submittedName>
</protein>
<proteinExistence type="inferred from homology"/>
<dbReference type="InterPro" id="IPR009100">
    <property type="entry name" value="AcylCoA_DH/oxidase_NM_dom_sf"/>
</dbReference>
<reference evidence="8" key="1">
    <citation type="submission" date="2020-05" db="EMBL/GenBank/DDBJ databases">
        <authorList>
            <person name="Chiriac C."/>
            <person name="Salcher M."/>
            <person name="Ghai R."/>
            <person name="Kavagutti S V."/>
        </authorList>
    </citation>
    <scope>NUCLEOTIDE SEQUENCE</scope>
</reference>